<evidence type="ECO:0000313" key="5">
    <source>
        <dbReference type="RefSeq" id="XP_022931705.1"/>
    </source>
</evidence>
<accession>A0A6J1EZG9</accession>
<keyword evidence="2" id="KW-1185">Reference proteome</keyword>
<dbReference type="Pfam" id="PF07800">
    <property type="entry name" value="DUF1644"/>
    <property type="match status" value="1"/>
</dbReference>
<dbReference type="RefSeq" id="XP_022931703.1">
    <property type="nucleotide sequence ID" value="XM_023075935.1"/>
</dbReference>
<dbReference type="RefSeq" id="XP_022931704.1">
    <property type="nucleotide sequence ID" value="XM_023075936.1"/>
</dbReference>
<dbReference type="KEGG" id="cmos:111437857"/>
<dbReference type="InterPro" id="IPR012866">
    <property type="entry name" value="DUF1644"/>
</dbReference>
<protein>
    <submittedName>
        <fullName evidence="3 4">Uncharacterized protein LOC111437857</fullName>
    </submittedName>
</protein>
<organism evidence="2 3">
    <name type="scientific">Cucurbita moschata</name>
    <name type="common">Winter crookneck squash</name>
    <name type="synonym">Cucurbita pepo var. moschata</name>
    <dbReference type="NCBI Taxonomy" id="3662"/>
    <lineage>
        <taxon>Eukaryota</taxon>
        <taxon>Viridiplantae</taxon>
        <taxon>Streptophyta</taxon>
        <taxon>Embryophyta</taxon>
        <taxon>Tracheophyta</taxon>
        <taxon>Spermatophyta</taxon>
        <taxon>Magnoliopsida</taxon>
        <taxon>eudicotyledons</taxon>
        <taxon>Gunneridae</taxon>
        <taxon>Pentapetalae</taxon>
        <taxon>rosids</taxon>
        <taxon>fabids</taxon>
        <taxon>Cucurbitales</taxon>
        <taxon>Cucurbitaceae</taxon>
        <taxon>Cucurbiteae</taxon>
        <taxon>Cucurbita</taxon>
    </lineage>
</organism>
<feature type="compositionally biased region" description="Basic residues" evidence="1">
    <location>
        <begin position="352"/>
        <end position="376"/>
    </location>
</feature>
<feature type="region of interest" description="Disordered" evidence="1">
    <location>
        <begin position="289"/>
        <end position="376"/>
    </location>
</feature>
<dbReference type="RefSeq" id="XP_022931705.1">
    <property type="nucleotide sequence ID" value="XM_023075937.1"/>
</dbReference>
<dbReference type="PANTHER" id="PTHR31197">
    <property type="entry name" value="OS01G0612600 PROTEIN"/>
    <property type="match status" value="1"/>
</dbReference>
<evidence type="ECO:0000313" key="3">
    <source>
        <dbReference type="RefSeq" id="XP_022931703.1"/>
    </source>
</evidence>
<feature type="compositionally biased region" description="Polar residues" evidence="1">
    <location>
        <begin position="317"/>
        <end position="326"/>
    </location>
</feature>
<evidence type="ECO:0000256" key="1">
    <source>
        <dbReference type="SAM" id="MobiDB-lite"/>
    </source>
</evidence>
<proteinExistence type="predicted"/>
<dbReference type="AlphaFoldDB" id="A0A6J1EZG9"/>
<evidence type="ECO:0000313" key="4">
    <source>
        <dbReference type="RefSeq" id="XP_022931704.1"/>
    </source>
</evidence>
<feature type="compositionally biased region" description="Low complexity" evidence="1">
    <location>
        <begin position="327"/>
        <end position="351"/>
    </location>
</feature>
<dbReference type="Proteomes" id="UP000504609">
    <property type="component" value="Unplaced"/>
</dbReference>
<gene>
    <name evidence="3 4 5" type="primary">LOC111437857</name>
</gene>
<dbReference type="GeneID" id="111437857"/>
<dbReference type="PANTHER" id="PTHR31197:SF12">
    <property type="entry name" value="OS02G0770600 PROTEIN"/>
    <property type="match status" value="1"/>
</dbReference>
<dbReference type="Gene3D" id="3.30.40.10">
    <property type="entry name" value="Zinc/RING finger domain, C3HC4 (zinc finger)"/>
    <property type="match status" value="1"/>
</dbReference>
<name>A0A6J1EZG9_CUCMO</name>
<reference evidence="3 4" key="1">
    <citation type="submission" date="2025-04" db="UniProtKB">
        <authorList>
            <consortium name="RefSeq"/>
        </authorList>
    </citation>
    <scope>IDENTIFICATION</scope>
    <source>
        <tissue evidence="3 4">Young leaves</tissue>
    </source>
</reference>
<evidence type="ECO:0000313" key="2">
    <source>
        <dbReference type="Proteomes" id="UP000504609"/>
    </source>
</evidence>
<sequence>MAKGRRGCRRMASRQFRSNPYPLPYKRDFTEDLCPKNCISALDKKYWEDATCSVCMEYPHNAVLLLCSSHDKGCRPYMCGTSLRYSNCLDQYKKAYTKVISSNSAQPVHTSIDYSAVVEDASFLGENHEVTELACPLCRGQVKGWTVVEPAREYLNAKKRTCMQDSCTFLGNYKELRKHVRQEHPSTRPREVDPVLEQKWRRLERECERNDVMSTIRSTMPGAVVFGDYVIEGNSFGFDSEEDEAGLNANSNANAAAAERDGGFEVGFDSNLVNVFLLLHAFGPSSSDLNRRLRQQQQQQPERSFPPRPNEGATGIIPNTTPLNSFDSINLDSDNGGSGDNNNGGSMSLVSRLRRHGRVLLGRSGRRRRHRESSSR</sequence>
<dbReference type="InterPro" id="IPR013083">
    <property type="entry name" value="Znf_RING/FYVE/PHD"/>
</dbReference>